<feature type="transmembrane region" description="Helical" evidence="6">
    <location>
        <begin position="121"/>
        <end position="140"/>
    </location>
</feature>
<keyword evidence="3 6" id="KW-0812">Transmembrane</keyword>
<evidence type="ECO:0000256" key="6">
    <source>
        <dbReference type="SAM" id="Phobius"/>
    </source>
</evidence>
<proteinExistence type="predicted"/>
<feature type="transmembrane region" description="Helical" evidence="6">
    <location>
        <begin position="317"/>
        <end position="336"/>
    </location>
</feature>
<keyword evidence="9" id="KW-1185">Reference proteome</keyword>
<evidence type="ECO:0000256" key="1">
    <source>
        <dbReference type="ARBA" id="ARBA00004651"/>
    </source>
</evidence>
<evidence type="ECO:0000256" key="3">
    <source>
        <dbReference type="ARBA" id="ARBA00022692"/>
    </source>
</evidence>
<evidence type="ECO:0000313" key="8">
    <source>
        <dbReference type="EMBL" id="APF37233.1"/>
    </source>
</evidence>
<feature type="transmembrane region" description="Helical" evidence="6">
    <location>
        <begin position="259"/>
        <end position="288"/>
    </location>
</feature>
<dbReference type="Pfam" id="PF03706">
    <property type="entry name" value="LPG_synthase_TM"/>
    <property type="match status" value="1"/>
</dbReference>
<comment type="subcellular location">
    <subcellularLocation>
        <location evidence="1">Cell membrane</location>
        <topology evidence="1">Multi-pass membrane protein</topology>
    </subcellularLocation>
</comment>
<organism evidence="8 9">
    <name type="scientific">Chelatococcus daeguensis</name>
    <dbReference type="NCBI Taxonomy" id="444444"/>
    <lineage>
        <taxon>Bacteria</taxon>
        <taxon>Pseudomonadati</taxon>
        <taxon>Pseudomonadota</taxon>
        <taxon>Alphaproteobacteria</taxon>
        <taxon>Hyphomicrobiales</taxon>
        <taxon>Chelatococcaceae</taxon>
        <taxon>Chelatococcus</taxon>
    </lineage>
</organism>
<accession>A0AAC9JNM8</accession>
<feature type="transmembrane region" description="Helical" evidence="6">
    <location>
        <begin position="560"/>
        <end position="581"/>
    </location>
</feature>
<feature type="transmembrane region" description="Helical" evidence="6">
    <location>
        <begin position="223"/>
        <end position="247"/>
    </location>
</feature>
<protein>
    <recommendedName>
        <fullName evidence="7">O-antigen ligase-related domain-containing protein</fullName>
    </recommendedName>
</protein>
<dbReference type="AlphaFoldDB" id="A0AAC9JNM8"/>
<dbReference type="GO" id="GO:0005886">
    <property type="term" value="C:plasma membrane"/>
    <property type="evidence" value="ECO:0007669"/>
    <property type="project" value="UniProtKB-SubCell"/>
</dbReference>
<dbReference type="Proteomes" id="UP000182703">
    <property type="component" value="Chromosome"/>
</dbReference>
<keyword evidence="5 6" id="KW-0472">Membrane</keyword>
<evidence type="ECO:0000256" key="4">
    <source>
        <dbReference type="ARBA" id="ARBA00022989"/>
    </source>
</evidence>
<feature type="transmembrane region" description="Helical" evidence="6">
    <location>
        <begin position="484"/>
        <end position="502"/>
    </location>
</feature>
<feature type="transmembrane region" description="Helical" evidence="6">
    <location>
        <begin position="40"/>
        <end position="58"/>
    </location>
</feature>
<gene>
    <name evidence="8" type="ORF">BOQ54_07740</name>
</gene>
<dbReference type="PANTHER" id="PTHR37422">
    <property type="entry name" value="TEICHURONIC ACID BIOSYNTHESIS PROTEIN TUAE"/>
    <property type="match status" value="1"/>
</dbReference>
<feature type="transmembrane region" description="Helical" evidence="6">
    <location>
        <begin position="440"/>
        <end position="464"/>
    </location>
</feature>
<feature type="transmembrane region" description="Helical" evidence="6">
    <location>
        <begin position="152"/>
        <end position="170"/>
    </location>
</feature>
<feature type="transmembrane region" description="Helical" evidence="6">
    <location>
        <begin position="342"/>
        <end position="363"/>
    </location>
</feature>
<evidence type="ECO:0000256" key="5">
    <source>
        <dbReference type="ARBA" id="ARBA00023136"/>
    </source>
</evidence>
<keyword evidence="4 6" id="KW-1133">Transmembrane helix</keyword>
<sequence length="751" mass="79059">MRIHRGLTVVITLLAAIAVAMQVDLSGLLAAMERGFGRETIFAFFCILLNFYLSFVRFRYSFRALGIGVPGGQAARAFVLGHLGNQLIFSVVGQAVGRSAVLAGAGVSPSAITFLSFLERMIALGSLLLFALAGGAYTLGRIMFDVEGGGGYLAYFVLSLIAVVLLYGLANRRQLRRLLAQLSGQLAWPVLAGCFLLSVVAHCAMLGAFYAQFSAYGEPVPTVAALAALSVVMFLAALPISFAGWGIRELSAAHVLGALGVPAAVGAAVGVAIGLLSLVLVIGCLIAVPFMTIRPKPVTASAPAPQIVASRNDIDRLFAALAAFLLPVAVVFQLRVPMPSHWLNVNLADLLAVSASAVLALTWGWTRPLISPARWVVPPLALLSAAIGLSLTIGYVNHGFLSWAFVNRTMGWFVILSYFGVGFLLWAHSGRARLLRAVHLAVSAVSIVAALQIVLYLAGSYTALVPAGINLVRLEGYLADSNAFAFQCVIAFIAFFCLRAMAAVSGHRMGIHLAPAVLVAAVVLAQSRTGWVLMGTAVVLTAFWMPAVRRELALSIVTGLAFIAAIPLVEMIVTAAMSLLASTGGVSGAGGGGGDAGGALVQTFAQGMQRGYADSERWETVWRGLELWREAPVFGHGLGGFIHDRLVQGKSSQVIHNVPVWVLAEMGLVGFVMFAAALLLFVRGLVLQRTAPGAALPVNAALICLAAFCLGGLTQDFFYQRLFWFVLGLMVPLACSAPRQPAVGVPAPRPT</sequence>
<feature type="transmembrane region" description="Helical" evidence="6">
    <location>
        <begin position="660"/>
        <end position="682"/>
    </location>
</feature>
<dbReference type="PANTHER" id="PTHR37422:SF13">
    <property type="entry name" value="LIPOPOLYSACCHARIDE BIOSYNTHESIS PROTEIN PA4999-RELATED"/>
    <property type="match status" value="1"/>
</dbReference>
<dbReference type="RefSeq" id="WP_071923651.1">
    <property type="nucleotide sequence ID" value="NZ_CP018095.1"/>
</dbReference>
<evidence type="ECO:0000259" key="7">
    <source>
        <dbReference type="Pfam" id="PF04932"/>
    </source>
</evidence>
<dbReference type="EMBL" id="CP018095">
    <property type="protein sequence ID" value="APF37233.1"/>
    <property type="molecule type" value="Genomic_DNA"/>
</dbReference>
<dbReference type="InterPro" id="IPR022791">
    <property type="entry name" value="L-PG_synthase/AglD"/>
</dbReference>
<evidence type="ECO:0000256" key="2">
    <source>
        <dbReference type="ARBA" id="ARBA00022475"/>
    </source>
</evidence>
<reference evidence="8 9" key="1">
    <citation type="submission" date="2016-11" db="EMBL/GenBank/DDBJ databases">
        <title>Complete genome sequence of the aerobically denitrifying bacterium Chelatococcus daeguensis TAD1.</title>
        <authorList>
            <person name="Yang Y."/>
            <person name="Huang S."/>
            <person name="Lin E."/>
        </authorList>
    </citation>
    <scope>NUCLEOTIDE SEQUENCE [LARGE SCALE GENOMIC DNA]</scope>
    <source>
        <strain evidence="8 9">TAD1</strain>
    </source>
</reference>
<dbReference type="KEGG" id="cdq:BOQ54_07740"/>
<name>A0AAC9JNM8_9HYPH</name>
<feature type="transmembrane region" description="Helical" evidence="6">
    <location>
        <begin position="190"/>
        <end position="211"/>
    </location>
</feature>
<feature type="transmembrane region" description="Helical" evidence="6">
    <location>
        <begin position="694"/>
        <end position="713"/>
    </location>
</feature>
<feature type="domain" description="O-antigen ligase-related" evidence="7">
    <location>
        <begin position="517"/>
        <end position="675"/>
    </location>
</feature>
<evidence type="ECO:0000313" key="9">
    <source>
        <dbReference type="Proteomes" id="UP000182703"/>
    </source>
</evidence>
<dbReference type="InterPro" id="IPR007016">
    <property type="entry name" value="O-antigen_ligase-rel_domated"/>
</dbReference>
<feature type="transmembrane region" description="Helical" evidence="6">
    <location>
        <begin position="409"/>
        <end position="428"/>
    </location>
</feature>
<feature type="transmembrane region" description="Helical" evidence="6">
    <location>
        <begin position="375"/>
        <end position="397"/>
    </location>
</feature>
<keyword evidence="2" id="KW-1003">Cell membrane</keyword>
<dbReference type="Pfam" id="PF04932">
    <property type="entry name" value="Wzy_C"/>
    <property type="match status" value="1"/>
</dbReference>
<dbReference type="InterPro" id="IPR051533">
    <property type="entry name" value="WaaL-like"/>
</dbReference>